<dbReference type="InterPro" id="IPR029063">
    <property type="entry name" value="SAM-dependent_MTases_sf"/>
</dbReference>
<dbReference type="RefSeq" id="WP_004943917.1">
    <property type="nucleotide sequence ID" value="NZ_PESE01000001.1"/>
</dbReference>
<reference evidence="4 5" key="1">
    <citation type="submission" date="2017-11" db="EMBL/GenBank/DDBJ databases">
        <title>Genome sequence of the oocydin A producing rhizobacterium Serratia plymuthica 4Rx5.</title>
        <authorList>
            <person name="Matilla M.A."/>
            <person name="Udaondo Z."/>
            <person name="Salmond G.P.C."/>
        </authorList>
    </citation>
    <scope>NUCLEOTIDE SEQUENCE [LARGE SCALE GENOMIC DNA]</scope>
    <source>
        <strain evidence="4 5">4Rx5</strain>
    </source>
</reference>
<comment type="caution">
    <text evidence="4">The sequence shown here is derived from an EMBL/GenBank/DDBJ whole genome shotgun (WGS) entry which is preliminary data.</text>
</comment>
<dbReference type="SMR" id="A0A318P5Q0"/>
<evidence type="ECO:0000259" key="3">
    <source>
        <dbReference type="SMART" id="SM00828"/>
    </source>
</evidence>
<dbReference type="SUPFAM" id="SSF53335">
    <property type="entry name" value="S-adenosyl-L-methionine-dependent methyltransferases"/>
    <property type="match status" value="1"/>
</dbReference>
<dbReference type="Proteomes" id="UP000248196">
    <property type="component" value="Unassembled WGS sequence"/>
</dbReference>
<protein>
    <submittedName>
        <fullName evidence="4">Class I SAM-dependent methyltransferase</fullName>
    </submittedName>
</protein>
<dbReference type="InterPro" id="IPR041698">
    <property type="entry name" value="Methyltransf_25"/>
</dbReference>
<accession>A0A318P5Q0</accession>
<dbReference type="SMART" id="SM00828">
    <property type="entry name" value="PKS_MT"/>
    <property type="match status" value="1"/>
</dbReference>
<organism evidence="4 5">
    <name type="scientific">Serratia plymuthica</name>
    <dbReference type="NCBI Taxonomy" id="82996"/>
    <lineage>
        <taxon>Bacteria</taxon>
        <taxon>Pseudomonadati</taxon>
        <taxon>Pseudomonadota</taxon>
        <taxon>Gammaproteobacteria</taxon>
        <taxon>Enterobacterales</taxon>
        <taxon>Yersiniaceae</taxon>
        <taxon>Serratia</taxon>
    </lineage>
</organism>
<proteinExistence type="predicted"/>
<gene>
    <name evidence="4" type="ORF">CT690_00730</name>
</gene>
<feature type="domain" description="Polyketide synthase-like methyltransferase" evidence="3">
    <location>
        <begin position="67"/>
        <end position="316"/>
    </location>
</feature>
<evidence type="ECO:0000313" key="4">
    <source>
        <dbReference type="EMBL" id="PYD39842.1"/>
    </source>
</evidence>
<evidence type="ECO:0000256" key="2">
    <source>
        <dbReference type="ARBA" id="ARBA00022691"/>
    </source>
</evidence>
<sequence>MSNLSEMMSPDPVYLQNLPYQVIRDSHTDSYEEKVVQTYCEEPEHWRKAIGDTLLFQFGVYEDAAHAPALTPTSKLKPTAGLDESSVRYFEQQLFLAGVTGSDRPAMHRILDIGCGWGYILKHLAERYPECQRLDGVNVSAQQLNYCARSHAEQGLSGRINLFLCNAQDIGLLPDPDDLYDLVIIRGVISHFPNELYEKAMRALFTRVRPGGKVIISDNLYNVEPDRYQSDTPDIVDRLACRHQKTPAYFSQVLEDSGFTIKDFRVLPSNVDVAHWLMDSKANIERHFPTGVDGALEELRVLAENWSVALLKNKVSTYSVIACKK</sequence>
<keyword evidence="1 4" id="KW-0808">Transferase</keyword>
<dbReference type="InterPro" id="IPR050723">
    <property type="entry name" value="CFA/CMAS"/>
</dbReference>
<dbReference type="AlphaFoldDB" id="A0A318P5Q0"/>
<dbReference type="PANTHER" id="PTHR43667:SF2">
    <property type="entry name" value="FATTY ACID C-METHYL TRANSFERASE"/>
    <property type="match status" value="1"/>
</dbReference>
<name>A0A318P5Q0_SERPL</name>
<dbReference type="PANTHER" id="PTHR43667">
    <property type="entry name" value="CYCLOPROPANE-FATTY-ACYL-PHOSPHOLIPID SYNTHASE"/>
    <property type="match status" value="1"/>
</dbReference>
<dbReference type="Pfam" id="PF13649">
    <property type="entry name" value="Methyltransf_25"/>
    <property type="match status" value="1"/>
</dbReference>
<evidence type="ECO:0000256" key="1">
    <source>
        <dbReference type="ARBA" id="ARBA00022679"/>
    </source>
</evidence>
<dbReference type="InterPro" id="IPR020803">
    <property type="entry name" value="MeTfrase_dom"/>
</dbReference>
<keyword evidence="2" id="KW-0949">S-adenosyl-L-methionine</keyword>
<evidence type="ECO:0000313" key="5">
    <source>
        <dbReference type="Proteomes" id="UP000248196"/>
    </source>
</evidence>
<dbReference type="CDD" id="cd02440">
    <property type="entry name" value="AdoMet_MTases"/>
    <property type="match status" value="1"/>
</dbReference>
<dbReference type="BioCyc" id="MetaCyc:MONOMER-20856"/>
<dbReference type="Gene3D" id="3.40.50.150">
    <property type="entry name" value="Vaccinia Virus protein VP39"/>
    <property type="match status" value="1"/>
</dbReference>
<dbReference type="OrthoDB" id="8558926at2"/>
<dbReference type="GO" id="GO:0032259">
    <property type="term" value="P:methylation"/>
    <property type="evidence" value="ECO:0007669"/>
    <property type="project" value="UniProtKB-KW"/>
</dbReference>
<dbReference type="EMBL" id="PESE01000001">
    <property type="protein sequence ID" value="PYD39842.1"/>
    <property type="molecule type" value="Genomic_DNA"/>
</dbReference>
<keyword evidence="4" id="KW-0489">Methyltransferase</keyword>
<dbReference type="GO" id="GO:0008168">
    <property type="term" value="F:methyltransferase activity"/>
    <property type="evidence" value="ECO:0007669"/>
    <property type="project" value="UniProtKB-KW"/>
</dbReference>